<comment type="caution">
    <text evidence="1">The sequence shown here is derived from an EMBL/GenBank/DDBJ whole genome shotgun (WGS) entry which is preliminary data.</text>
</comment>
<gene>
    <name evidence="1" type="ORF">CRENBAI_021202</name>
</gene>
<dbReference type="EMBL" id="JAHHUM010002023">
    <property type="protein sequence ID" value="KAK5607454.1"/>
    <property type="molecule type" value="Genomic_DNA"/>
</dbReference>
<proteinExistence type="predicted"/>
<accession>A0AAV9REM9</accession>
<evidence type="ECO:0000313" key="1">
    <source>
        <dbReference type="EMBL" id="KAK5607454.1"/>
    </source>
</evidence>
<dbReference type="Proteomes" id="UP001311232">
    <property type="component" value="Unassembled WGS sequence"/>
</dbReference>
<evidence type="ECO:0000313" key="2">
    <source>
        <dbReference type="Proteomes" id="UP001311232"/>
    </source>
</evidence>
<keyword evidence="2" id="KW-1185">Reference proteome</keyword>
<name>A0AAV9REM9_9TELE</name>
<organism evidence="1 2">
    <name type="scientific">Crenichthys baileyi</name>
    <name type="common">White River springfish</name>
    <dbReference type="NCBI Taxonomy" id="28760"/>
    <lineage>
        <taxon>Eukaryota</taxon>
        <taxon>Metazoa</taxon>
        <taxon>Chordata</taxon>
        <taxon>Craniata</taxon>
        <taxon>Vertebrata</taxon>
        <taxon>Euteleostomi</taxon>
        <taxon>Actinopterygii</taxon>
        <taxon>Neopterygii</taxon>
        <taxon>Teleostei</taxon>
        <taxon>Neoteleostei</taxon>
        <taxon>Acanthomorphata</taxon>
        <taxon>Ovalentaria</taxon>
        <taxon>Atherinomorphae</taxon>
        <taxon>Cyprinodontiformes</taxon>
        <taxon>Goodeidae</taxon>
        <taxon>Crenichthys</taxon>
    </lineage>
</organism>
<reference evidence="1 2" key="1">
    <citation type="submission" date="2021-06" db="EMBL/GenBank/DDBJ databases">
        <authorList>
            <person name="Palmer J.M."/>
        </authorList>
    </citation>
    <scope>NUCLEOTIDE SEQUENCE [LARGE SCALE GENOMIC DNA]</scope>
    <source>
        <strain evidence="1 2">MEX-2019</strain>
        <tissue evidence="1">Muscle</tissue>
    </source>
</reference>
<dbReference type="AlphaFoldDB" id="A0AAV9REM9"/>
<protein>
    <submittedName>
        <fullName evidence="1">Uncharacterized protein</fullName>
    </submittedName>
</protein>
<sequence length="118" mass="13243">MFMKCNEKAKLCNYYVLKVGFSCRSIHLIRGWIQKEYPVICLSSKALQFRLGVPKVLPGQKRGIVPTERSGSGSGSLVNLQREVQLTFQCGGAAGLILNVPNFRELRLRHTGNKNHQL</sequence>